<dbReference type="NCBIfam" id="NF011624">
    <property type="entry name" value="PRK15050.1"/>
    <property type="match status" value="1"/>
</dbReference>
<evidence type="ECO:0000256" key="2">
    <source>
        <dbReference type="ARBA" id="ARBA00022448"/>
    </source>
</evidence>
<dbReference type="PROSITE" id="PS50928">
    <property type="entry name" value="ABC_TM1"/>
    <property type="match status" value="1"/>
</dbReference>
<comment type="subcellular location">
    <subcellularLocation>
        <location evidence="1">Cell inner membrane</location>
        <topology evidence="1">Multi-pass membrane protein</topology>
    </subcellularLocation>
    <subcellularLocation>
        <location evidence="8">Cell membrane</location>
        <topology evidence="8">Multi-pass membrane protein</topology>
    </subcellularLocation>
</comment>
<dbReference type="SUPFAM" id="SSF161098">
    <property type="entry name" value="MetI-like"/>
    <property type="match status" value="1"/>
</dbReference>
<dbReference type="Pfam" id="PF00528">
    <property type="entry name" value="BPD_transp_1"/>
    <property type="match status" value="1"/>
</dbReference>
<dbReference type="RefSeq" id="WP_344665255.1">
    <property type="nucleotide sequence ID" value="NZ_BAAAQN010000008.1"/>
</dbReference>
<keyword evidence="12" id="KW-1185">Reference proteome</keyword>
<evidence type="ECO:0000256" key="8">
    <source>
        <dbReference type="RuleBase" id="RU363032"/>
    </source>
</evidence>
<evidence type="ECO:0000256" key="3">
    <source>
        <dbReference type="ARBA" id="ARBA00022475"/>
    </source>
</evidence>
<dbReference type="InterPro" id="IPR035906">
    <property type="entry name" value="MetI-like_sf"/>
</dbReference>
<reference evidence="11 12" key="1">
    <citation type="journal article" date="2019" name="Int. J. Syst. Evol. Microbiol.">
        <title>The Global Catalogue of Microorganisms (GCM) 10K type strain sequencing project: providing services to taxonomists for standard genome sequencing and annotation.</title>
        <authorList>
            <consortium name="The Broad Institute Genomics Platform"/>
            <consortium name="The Broad Institute Genome Sequencing Center for Infectious Disease"/>
            <person name="Wu L."/>
            <person name="Ma J."/>
        </authorList>
    </citation>
    <scope>NUCLEOTIDE SEQUENCE [LARGE SCALE GENOMIC DNA]</scope>
    <source>
        <strain evidence="11 12">JCM 16014</strain>
    </source>
</reference>
<keyword evidence="4" id="KW-0997">Cell inner membrane</keyword>
<dbReference type="PANTHER" id="PTHR43357">
    <property type="entry name" value="INNER MEMBRANE ABC TRANSPORTER PERMEASE PROTEIN YDCV"/>
    <property type="match status" value="1"/>
</dbReference>
<keyword evidence="3" id="KW-1003">Cell membrane</keyword>
<feature type="transmembrane region" description="Helical" evidence="8">
    <location>
        <begin position="95"/>
        <end position="118"/>
    </location>
</feature>
<proteinExistence type="inferred from homology"/>
<comment type="caution">
    <text evidence="11">The sequence shown here is derived from an EMBL/GenBank/DDBJ whole genome shotgun (WGS) entry which is preliminary data.</text>
</comment>
<evidence type="ECO:0000313" key="12">
    <source>
        <dbReference type="Proteomes" id="UP001500751"/>
    </source>
</evidence>
<evidence type="ECO:0000256" key="1">
    <source>
        <dbReference type="ARBA" id="ARBA00004429"/>
    </source>
</evidence>
<dbReference type="InterPro" id="IPR000515">
    <property type="entry name" value="MetI-like"/>
</dbReference>
<feature type="transmembrane region" description="Helical" evidence="8">
    <location>
        <begin position="31"/>
        <end position="54"/>
    </location>
</feature>
<protein>
    <submittedName>
        <fullName evidence="11">2-aminoethylphosphonate ABC transporter permease subunit</fullName>
    </submittedName>
</protein>
<evidence type="ECO:0000259" key="10">
    <source>
        <dbReference type="PROSITE" id="PS50928"/>
    </source>
</evidence>
<dbReference type="EMBL" id="BAAAQN010000008">
    <property type="protein sequence ID" value="GAA2022681.1"/>
    <property type="molecule type" value="Genomic_DNA"/>
</dbReference>
<dbReference type="CDD" id="cd06261">
    <property type="entry name" value="TM_PBP2"/>
    <property type="match status" value="1"/>
</dbReference>
<dbReference type="PANTHER" id="PTHR43357:SF4">
    <property type="entry name" value="INNER MEMBRANE ABC TRANSPORTER PERMEASE PROTEIN YDCV"/>
    <property type="match status" value="1"/>
</dbReference>
<keyword evidence="7 8" id="KW-0472">Membrane</keyword>
<dbReference type="Proteomes" id="UP001500751">
    <property type="component" value="Unassembled WGS sequence"/>
</dbReference>
<feature type="transmembrane region" description="Helical" evidence="8">
    <location>
        <begin position="232"/>
        <end position="255"/>
    </location>
</feature>
<evidence type="ECO:0000256" key="4">
    <source>
        <dbReference type="ARBA" id="ARBA00022519"/>
    </source>
</evidence>
<evidence type="ECO:0000313" key="11">
    <source>
        <dbReference type="EMBL" id="GAA2022681.1"/>
    </source>
</evidence>
<keyword evidence="6 8" id="KW-1133">Transmembrane helix</keyword>
<feature type="domain" description="ABC transmembrane type-1" evidence="10">
    <location>
        <begin position="88"/>
        <end position="294"/>
    </location>
</feature>
<dbReference type="Gene3D" id="1.10.3720.10">
    <property type="entry name" value="MetI-like"/>
    <property type="match status" value="1"/>
</dbReference>
<evidence type="ECO:0000256" key="7">
    <source>
        <dbReference type="ARBA" id="ARBA00023136"/>
    </source>
</evidence>
<keyword evidence="2 8" id="KW-0813">Transport</keyword>
<accession>A0ABN2TXI7</accession>
<keyword evidence="5 8" id="KW-0812">Transmembrane</keyword>
<evidence type="ECO:0000256" key="6">
    <source>
        <dbReference type="ARBA" id="ARBA00022989"/>
    </source>
</evidence>
<sequence>MSAVTELPPTMPATPGGRPATAPNKARFSAVWLWSTPPVLLLAAAFLYPLYLVVKQAVEGSPPDPSNPFKVTTSFSDTLKDPGTRTVVKNTIEMAVYSTAGCLVMGFLLALIIAFVPFPGARAVSRFVDVFLSFPSFLITVSIMFLYGRVGMVNHIVSSLTGGAHDTPVNFIEYSPWGIWLAELIYFTPFVMRPLLTAFSQLDSGQLEVAASLGARPGRVVRQVILPEALPALFAGGSLVLMLTMNEYGIVSFTGAKYQTLPVLIENFAKQQTNYAGACALAVINIVLSLALFGGYRVLLARMSGGRRAAVHA</sequence>
<gene>
    <name evidence="11" type="ORF">GCM10009839_20170</name>
</gene>
<feature type="region of interest" description="Disordered" evidence="9">
    <location>
        <begin position="1"/>
        <end position="21"/>
    </location>
</feature>
<name>A0ABN2TXI7_9ACTN</name>
<evidence type="ECO:0000256" key="9">
    <source>
        <dbReference type="SAM" id="MobiDB-lite"/>
    </source>
</evidence>
<feature type="transmembrane region" description="Helical" evidence="8">
    <location>
        <begin position="275"/>
        <end position="299"/>
    </location>
</feature>
<organism evidence="11 12">
    <name type="scientific">Catenulispora yoronensis</name>
    <dbReference type="NCBI Taxonomy" id="450799"/>
    <lineage>
        <taxon>Bacteria</taxon>
        <taxon>Bacillati</taxon>
        <taxon>Actinomycetota</taxon>
        <taxon>Actinomycetes</taxon>
        <taxon>Catenulisporales</taxon>
        <taxon>Catenulisporaceae</taxon>
        <taxon>Catenulispora</taxon>
    </lineage>
</organism>
<evidence type="ECO:0000256" key="5">
    <source>
        <dbReference type="ARBA" id="ARBA00022692"/>
    </source>
</evidence>
<feature type="transmembrane region" description="Helical" evidence="8">
    <location>
        <begin position="130"/>
        <end position="148"/>
    </location>
</feature>
<comment type="similarity">
    <text evidence="8">Belongs to the binding-protein-dependent transport system permease family.</text>
</comment>